<evidence type="ECO:0000313" key="6">
    <source>
        <dbReference type="Proteomes" id="UP000826234"/>
    </source>
</evidence>
<evidence type="ECO:0000256" key="2">
    <source>
        <dbReference type="ARBA" id="ARBA00023134"/>
    </source>
</evidence>
<dbReference type="Pfam" id="PF00071">
    <property type="entry name" value="Ras"/>
    <property type="match status" value="1"/>
</dbReference>
<keyword evidence="6" id="KW-1185">Reference proteome</keyword>
<dbReference type="CDD" id="cd00154">
    <property type="entry name" value="Rab"/>
    <property type="match status" value="1"/>
</dbReference>
<dbReference type="EMBL" id="JAIPUX010005289">
    <property type="protein sequence ID" value="KAH0618783.1"/>
    <property type="molecule type" value="Genomic_DNA"/>
</dbReference>
<gene>
    <name evidence="5" type="ORF">JD844_018254</name>
</gene>
<feature type="coiled-coil region" evidence="3">
    <location>
        <begin position="55"/>
        <end position="82"/>
    </location>
</feature>
<feature type="region of interest" description="Disordered" evidence="4">
    <location>
        <begin position="95"/>
        <end position="115"/>
    </location>
</feature>
<dbReference type="Gene3D" id="3.40.50.300">
    <property type="entry name" value="P-loop containing nucleotide triphosphate hydrolases"/>
    <property type="match status" value="1"/>
</dbReference>
<organism evidence="5 6">
    <name type="scientific">Phrynosoma platyrhinos</name>
    <name type="common">Desert horned lizard</name>
    <dbReference type="NCBI Taxonomy" id="52577"/>
    <lineage>
        <taxon>Eukaryota</taxon>
        <taxon>Metazoa</taxon>
        <taxon>Chordata</taxon>
        <taxon>Craniata</taxon>
        <taxon>Vertebrata</taxon>
        <taxon>Euteleostomi</taxon>
        <taxon>Lepidosauria</taxon>
        <taxon>Squamata</taxon>
        <taxon>Bifurcata</taxon>
        <taxon>Unidentata</taxon>
        <taxon>Episquamata</taxon>
        <taxon>Toxicofera</taxon>
        <taxon>Iguania</taxon>
        <taxon>Phrynosomatidae</taxon>
        <taxon>Phrynosomatinae</taxon>
        <taxon>Phrynosoma</taxon>
    </lineage>
</organism>
<dbReference type="InterPro" id="IPR027417">
    <property type="entry name" value="P-loop_NTPase"/>
</dbReference>
<dbReference type="SUPFAM" id="SSF52540">
    <property type="entry name" value="P-loop containing nucleoside triphosphate hydrolases"/>
    <property type="match status" value="1"/>
</dbReference>
<keyword evidence="2" id="KW-0342">GTP-binding</keyword>
<name>A0ABQ7SN59_PHRPL</name>
<dbReference type="InterPro" id="IPR001806">
    <property type="entry name" value="Small_GTPase"/>
</dbReference>
<comment type="caution">
    <text evidence="5">The sequence shown here is derived from an EMBL/GenBank/DDBJ whole genome shotgun (WGS) entry which is preliminary data.</text>
</comment>
<evidence type="ECO:0000256" key="4">
    <source>
        <dbReference type="SAM" id="MobiDB-lite"/>
    </source>
</evidence>
<evidence type="ECO:0000313" key="5">
    <source>
        <dbReference type="EMBL" id="KAH0618783.1"/>
    </source>
</evidence>
<evidence type="ECO:0000256" key="3">
    <source>
        <dbReference type="SAM" id="Coils"/>
    </source>
</evidence>
<dbReference type="Proteomes" id="UP000826234">
    <property type="component" value="Unassembled WGS sequence"/>
</dbReference>
<protein>
    <recommendedName>
        <fullName evidence="7">Ras-related protein Rab-44</fullName>
    </recommendedName>
</protein>
<dbReference type="SMART" id="SM00173">
    <property type="entry name" value="RAS"/>
    <property type="match status" value="1"/>
</dbReference>
<dbReference type="InterPro" id="IPR050227">
    <property type="entry name" value="Rab"/>
</dbReference>
<accession>A0ABQ7SN59</accession>
<dbReference type="PANTHER" id="PTHR47977">
    <property type="entry name" value="RAS-RELATED PROTEIN RAB"/>
    <property type="match status" value="1"/>
</dbReference>
<reference evidence="5 6" key="1">
    <citation type="journal article" date="2022" name="Gigascience">
        <title>A chromosome-level genome assembly and annotation of the desert horned lizard, Phrynosoma platyrhinos, provides insight into chromosomal rearrangements among reptiles.</title>
        <authorList>
            <person name="Koochekian N."/>
            <person name="Ascanio A."/>
            <person name="Farleigh K."/>
            <person name="Card D.C."/>
            <person name="Schield D.R."/>
            <person name="Castoe T.A."/>
            <person name="Jezkova T."/>
        </authorList>
    </citation>
    <scope>NUCLEOTIDE SEQUENCE [LARGE SCALE GENOMIC DNA]</scope>
    <source>
        <strain evidence="5">NK-2021</strain>
    </source>
</reference>
<sequence length="521" mass="58406">MLSFLPRAFDDVASMNNADSKSRTRVITIEEDPVANSTGGEQYFPQEPSEQSSLFKELNEAIAALSQESESHQQQIDDLGVQGQKLMDQIRQSGNSQKSFIQEKIPVKEAPSKNGGLEQSISVTLTDEARLQGDVLLKEGLIHIQVSSLERKENNPTVEDKTPEPMPRESLLPYAQSSAYSGMMTDIGSGYKEGPVPGNTLALEQLSQPEHHKQALMYCSIIQNEPLPTSLEEGVIRLSPEMKMLDKQASKTPHSLAKDVAPSHFPLRIALAKVNVGNESKSSFALNNRLKNMLEPEAHAQNFEGLLLLEHGREGKMKESVCKKDQEVRAVMDKEAKVRPDHRDCQINEGTKETSKVTRAACSHPDHLYNVLFVGNTDVGKTSFLCRLQKNSFDANLTATIGIDYRIKNLFVDNKCFTLQLWDTAGQERYHSLTKQFFRKADGVVLMYDITSENSFADVRYWLSCIQEYGLSFYECSAASGYNVTESMVRLVRLLKAHEDRLKQEVLELPVIPKKKNRCCS</sequence>
<proteinExistence type="predicted"/>
<keyword evidence="3" id="KW-0175">Coiled coil</keyword>
<dbReference type="NCBIfam" id="TIGR00231">
    <property type="entry name" value="small_GTP"/>
    <property type="match status" value="1"/>
</dbReference>
<dbReference type="SMART" id="SM00175">
    <property type="entry name" value="RAB"/>
    <property type="match status" value="1"/>
</dbReference>
<dbReference type="PROSITE" id="PS51419">
    <property type="entry name" value="RAB"/>
    <property type="match status" value="1"/>
</dbReference>
<evidence type="ECO:0008006" key="7">
    <source>
        <dbReference type="Google" id="ProtNLM"/>
    </source>
</evidence>
<keyword evidence="1" id="KW-0547">Nucleotide-binding</keyword>
<dbReference type="PRINTS" id="PR00449">
    <property type="entry name" value="RASTRNSFRMNG"/>
</dbReference>
<dbReference type="InterPro" id="IPR005225">
    <property type="entry name" value="Small_GTP-bd"/>
</dbReference>
<evidence type="ECO:0000256" key="1">
    <source>
        <dbReference type="ARBA" id="ARBA00022741"/>
    </source>
</evidence>
<dbReference type="SMART" id="SM00174">
    <property type="entry name" value="RHO"/>
    <property type="match status" value="1"/>
</dbReference>